<keyword evidence="1" id="KW-1133">Transmembrane helix</keyword>
<dbReference type="EMBL" id="AP023322">
    <property type="protein sequence ID" value="BCI62198.1"/>
    <property type="molecule type" value="Genomic_DNA"/>
</dbReference>
<reference evidence="3" key="1">
    <citation type="submission" date="2020-07" db="EMBL/GenBank/DDBJ databases">
        <title>Complete genome sequencing of Coprobacter sp. strain 2CBH44.</title>
        <authorList>
            <person name="Sakamoto M."/>
            <person name="Murakami T."/>
            <person name="Mori H."/>
        </authorList>
    </citation>
    <scope>NUCLEOTIDE SEQUENCE [LARGE SCALE GENOMIC DNA]</scope>
    <source>
        <strain evidence="3">2CBH44</strain>
    </source>
</reference>
<proteinExistence type="predicted"/>
<feature type="transmembrane region" description="Helical" evidence="1">
    <location>
        <begin position="12"/>
        <end position="33"/>
    </location>
</feature>
<name>A0A7G1HVJ1_9BACT</name>
<evidence type="ECO:0000313" key="2">
    <source>
        <dbReference type="EMBL" id="BCI62198.1"/>
    </source>
</evidence>
<dbReference type="RefSeq" id="WP_055095982.1">
    <property type="nucleotide sequence ID" value="NZ_AP023322.1"/>
</dbReference>
<protein>
    <recommendedName>
        <fullName evidence="4">PepSY domain-containing protein</fullName>
    </recommendedName>
</protein>
<accession>A0A7G1HVJ1</accession>
<evidence type="ECO:0000256" key="1">
    <source>
        <dbReference type="SAM" id="Phobius"/>
    </source>
</evidence>
<gene>
    <name evidence="2" type="ORF">Cop2CBH44_05510</name>
</gene>
<sequence length="106" mass="12120">MMRKLFHNIHLWFSISFGLLITLVCFLGPCLVFEDNIKQIIHKETYHIGHNESLPIGQLLEKISVALLDSVKITGVTIPSENEGTIWSACRSLIVPRYMSILIREK</sequence>
<organism evidence="2 3">
    <name type="scientific">Coprobacter secundus subsp. similis</name>
    <dbReference type="NCBI Taxonomy" id="2751153"/>
    <lineage>
        <taxon>Bacteria</taxon>
        <taxon>Pseudomonadati</taxon>
        <taxon>Bacteroidota</taxon>
        <taxon>Bacteroidia</taxon>
        <taxon>Bacteroidales</taxon>
        <taxon>Barnesiellaceae</taxon>
        <taxon>Coprobacter</taxon>
    </lineage>
</organism>
<dbReference type="AlphaFoldDB" id="A0A7G1HVJ1"/>
<keyword evidence="1" id="KW-0812">Transmembrane</keyword>
<dbReference type="KEGG" id="copr:Cop2CBH44_05510"/>
<keyword evidence="3" id="KW-1185">Reference proteome</keyword>
<evidence type="ECO:0008006" key="4">
    <source>
        <dbReference type="Google" id="ProtNLM"/>
    </source>
</evidence>
<dbReference type="Proteomes" id="UP000594042">
    <property type="component" value="Chromosome"/>
</dbReference>
<evidence type="ECO:0000313" key="3">
    <source>
        <dbReference type="Proteomes" id="UP000594042"/>
    </source>
</evidence>
<keyword evidence="1" id="KW-0472">Membrane</keyword>